<dbReference type="Proteomes" id="UP001172630">
    <property type="component" value="Unassembled WGS sequence"/>
</dbReference>
<evidence type="ECO:0000256" key="1">
    <source>
        <dbReference type="ARBA" id="ARBA00004651"/>
    </source>
</evidence>
<feature type="transmembrane region" description="Helical" evidence="7">
    <location>
        <begin position="196"/>
        <end position="217"/>
    </location>
</feature>
<dbReference type="EMBL" id="JARFYN010000014">
    <property type="protein sequence ID" value="MDL2406572.1"/>
    <property type="molecule type" value="Genomic_DNA"/>
</dbReference>
<feature type="transmembrane region" description="Helical" evidence="7">
    <location>
        <begin position="103"/>
        <end position="129"/>
    </location>
</feature>
<feature type="transmembrane region" description="Helical" evidence="7">
    <location>
        <begin position="135"/>
        <end position="160"/>
    </location>
</feature>
<feature type="transmembrane region" description="Helical" evidence="7">
    <location>
        <begin position="408"/>
        <end position="425"/>
    </location>
</feature>
<feature type="transmembrane region" description="Helical" evidence="7">
    <location>
        <begin position="65"/>
        <end position="91"/>
    </location>
</feature>
<evidence type="ECO:0000256" key="4">
    <source>
        <dbReference type="ARBA" id="ARBA00022692"/>
    </source>
</evidence>
<name>A0ABT7KD88_9HYPH</name>
<dbReference type="InterPro" id="IPR050833">
    <property type="entry name" value="Poly_Biosynth_Transport"/>
</dbReference>
<accession>A0ABT7KD88</accession>
<gene>
    <name evidence="8" type="ORF">PY650_13050</name>
</gene>
<sequence length="504" mass="53766">MLSPVEDMNAEDGRNRPQSIVAGRVRFIPAMMTDGIWIVIAKVVSQISQIATFFLAARVLSPGEFGLFAFVSAIAVLMVVVAEGGWAEFIMKNGDDEESFNQVATISLLSGCLFTAAGVIAAVAFYALTGNLAQSALLALFSCWMLPAALTVTFDGVLVVRGRLRQRAIVRILAELVGLGAAVALLKLHGDASALATSKIVCQIVLLSGSILVAMRLPRLRLTRSMLADVIAFSWQIVGNRLVVFVGSYSGTLVVGSFLGIADAGFYRAAERIVAAVSELLGEPARSLSWVAFRKAHRQPGASGPSAGRAGVRFLLVLLAVAAPMYLGLAQISDVAVRLVLGDVWMPAASIIPFLCLRQLLLSPGYINEASLSIVGHIGRRLPITLLNVGVSLAVTIAVARFGLWQLAVAQCFTAAFALATSIRLQSKFAGVDWFKIGKGVILLIVPANLLMVVTVFFTRQHLAGELPWQAVVVLQICAGALVYAAAFLVTVRLISRLRWLQLQ</sequence>
<feature type="transmembrane region" description="Helical" evidence="7">
    <location>
        <begin position="344"/>
        <end position="361"/>
    </location>
</feature>
<dbReference type="PANTHER" id="PTHR30250:SF10">
    <property type="entry name" value="LIPOPOLYSACCHARIDE BIOSYNTHESIS PROTEIN WZXC"/>
    <property type="match status" value="1"/>
</dbReference>
<evidence type="ECO:0000313" key="8">
    <source>
        <dbReference type="EMBL" id="MDL2406572.1"/>
    </source>
</evidence>
<evidence type="ECO:0000313" key="9">
    <source>
        <dbReference type="Proteomes" id="UP001172630"/>
    </source>
</evidence>
<keyword evidence="6 7" id="KW-0472">Membrane</keyword>
<keyword evidence="4 7" id="KW-0812">Transmembrane</keyword>
<evidence type="ECO:0000256" key="5">
    <source>
        <dbReference type="ARBA" id="ARBA00022989"/>
    </source>
</evidence>
<evidence type="ECO:0000256" key="2">
    <source>
        <dbReference type="ARBA" id="ARBA00007430"/>
    </source>
</evidence>
<comment type="caution">
    <text evidence="8">The sequence shown here is derived from an EMBL/GenBank/DDBJ whole genome shotgun (WGS) entry which is preliminary data.</text>
</comment>
<keyword evidence="9" id="KW-1185">Reference proteome</keyword>
<proteinExistence type="inferred from homology"/>
<dbReference type="RefSeq" id="WP_285879675.1">
    <property type="nucleotide sequence ID" value="NZ_JARFYN010000014.1"/>
</dbReference>
<evidence type="ECO:0000256" key="7">
    <source>
        <dbReference type="SAM" id="Phobius"/>
    </source>
</evidence>
<organism evidence="8 9">
    <name type="scientific">Rhizobium calliandrae</name>
    <dbReference type="NCBI Taxonomy" id="1312182"/>
    <lineage>
        <taxon>Bacteria</taxon>
        <taxon>Pseudomonadati</taxon>
        <taxon>Pseudomonadota</taxon>
        <taxon>Alphaproteobacteria</taxon>
        <taxon>Hyphomicrobiales</taxon>
        <taxon>Rhizobiaceae</taxon>
        <taxon>Rhizobium/Agrobacterium group</taxon>
        <taxon>Rhizobium</taxon>
    </lineage>
</organism>
<keyword evidence="5 7" id="KW-1133">Transmembrane helix</keyword>
<feature type="transmembrane region" description="Helical" evidence="7">
    <location>
        <begin position="314"/>
        <end position="332"/>
    </location>
</feature>
<feature type="transmembrane region" description="Helical" evidence="7">
    <location>
        <begin position="471"/>
        <end position="495"/>
    </location>
</feature>
<keyword evidence="3" id="KW-1003">Cell membrane</keyword>
<feature type="transmembrane region" description="Helical" evidence="7">
    <location>
        <begin position="437"/>
        <end position="459"/>
    </location>
</feature>
<comment type="similarity">
    <text evidence="2">Belongs to the polysaccharide synthase family.</text>
</comment>
<evidence type="ECO:0000256" key="3">
    <source>
        <dbReference type="ARBA" id="ARBA00022475"/>
    </source>
</evidence>
<feature type="transmembrane region" description="Helical" evidence="7">
    <location>
        <begin position="238"/>
        <end position="261"/>
    </location>
</feature>
<comment type="subcellular location">
    <subcellularLocation>
        <location evidence="1">Cell membrane</location>
        <topology evidence="1">Multi-pass membrane protein</topology>
    </subcellularLocation>
</comment>
<dbReference type="PANTHER" id="PTHR30250">
    <property type="entry name" value="PST FAMILY PREDICTED COLANIC ACID TRANSPORTER"/>
    <property type="match status" value="1"/>
</dbReference>
<dbReference type="Pfam" id="PF13440">
    <property type="entry name" value="Polysacc_synt_3"/>
    <property type="match status" value="1"/>
</dbReference>
<protein>
    <submittedName>
        <fullName evidence="8">Oligosaccharide flippase family protein</fullName>
    </submittedName>
</protein>
<evidence type="ECO:0000256" key="6">
    <source>
        <dbReference type="ARBA" id="ARBA00023136"/>
    </source>
</evidence>
<reference evidence="8" key="1">
    <citation type="submission" date="2023-06" db="EMBL/GenBank/DDBJ databases">
        <title>Phylogenetic Diversity of Rhizobium strains.</title>
        <authorList>
            <person name="Moura F.T."/>
            <person name="Helene L.C.F."/>
            <person name="Hungria M."/>
        </authorList>
    </citation>
    <scope>NUCLEOTIDE SEQUENCE</scope>
    <source>
        <strain evidence="8">CCGE524</strain>
    </source>
</reference>
<feature type="transmembrane region" description="Helical" evidence="7">
    <location>
        <begin position="172"/>
        <end position="190"/>
    </location>
</feature>
<feature type="transmembrane region" description="Helical" evidence="7">
    <location>
        <begin position="36"/>
        <end position="59"/>
    </location>
</feature>